<dbReference type="AlphaFoldDB" id="A0AAE3EK33"/>
<gene>
    <name evidence="1" type="ORF">K7J14_11300</name>
</gene>
<evidence type="ECO:0000313" key="1">
    <source>
        <dbReference type="EMBL" id="MCD1655278.1"/>
    </source>
</evidence>
<dbReference type="InterPro" id="IPR011322">
    <property type="entry name" value="N-reg_PII-like_a/b"/>
</dbReference>
<accession>A0AAE3EK33</accession>
<dbReference type="Gene3D" id="3.30.70.120">
    <property type="match status" value="1"/>
</dbReference>
<comment type="caution">
    <text evidence="1">The sequence shown here is derived from an EMBL/GenBank/DDBJ whole genome shotgun (WGS) entry which is preliminary data.</text>
</comment>
<organism evidence="1 2">
    <name type="scientific">Teretinema zuelzerae</name>
    <dbReference type="NCBI Taxonomy" id="156"/>
    <lineage>
        <taxon>Bacteria</taxon>
        <taxon>Pseudomonadati</taxon>
        <taxon>Spirochaetota</taxon>
        <taxon>Spirochaetia</taxon>
        <taxon>Spirochaetales</taxon>
        <taxon>Treponemataceae</taxon>
        <taxon>Teretinema</taxon>
    </lineage>
</organism>
<sequence length="105" mass="11297">MEADNGHELITVIVNRGYAEDIMDRARKAGAKGGTILHARGTGKPEDEKFFGVAIVPEKEEVLILADTDNSAAIQEAILALPCLTTPGIGIMYTTRVSRFAQLGR</sequence>
<dbReference type="Pfam" id="PF00543">
    <property type="entry name" value="P-II"/>
    <property type="match status" value="1"/>
</dbReference>
<dbReference type="EMBL" id="JAINWA010000003">
    <property type="protein sequence ID" value="MCD1655278.1"/>
    <property type="molecule type" value="Genomic_DNA"/>
</dbReference>
<dbReference type="GO" id="GO:0006808">
    <property type="term" value="P:regulation of nitrogen utilization"/>
    <property type="evidence" value="ECO:0007669"/>
    <property type="project" value="InterPro"/>
</dbReference>
<dbReference type="SUPFAM" id="SSF54913">
    <property type="entry name" value="GlnB-like"/>
    <property type="match status" value="1"/>
</dbReference>
<proteinExistence type="predicted"/>
<protein>
    <submittedName>
        <fullName evidence="1">P-II family nitrogen regulator</fullName>
    </submittedName>
</protein>
<evidence type="ECO:0000313" key="2">
    <source>
        <dbReference type="Proteomes" id="UP001198163"/>
    </source>
</evidence>
<keyword evidence="2" id="KW-1185">Reference proteome</keyword>
<dbReference type="InterPro" id="IPR002187">
    <property type="entry name" value="N-reg_PII"/>
</dbReference>
<dbReference type="GO" id="GO:0030234">
    <property type="term" value="F:enzyme regulator activity"/>
    <property type="evidence" value="ECO:0007669"/>
    <property type="project" value="InterPro"/>
</dbReference>
<dbReference type="PROSITE" id="PS51343">
    <property type="entry name" value="PII_GLNB_DOM"/>
    <property type="match status" value="1"/>
</dbReference>
<reference evidence="1" key="1">
    <citation type="submission" date="2021-08" db="EMBL/GenBank/DDBJ databases">
        <title>Comparative analyses of Brucepasteria parasyntrophica and Teretinema zuelzerae.</title>
        <authorList>
            <person name="Song Y."/>
            <person name="Brune A."/>
        </authorList>
    </citation>
    <scope>NUCLEOTIDE SEQUENCE</scope>
    <source>
        <strain evidence="1">DSM 1903</strain>
    </source>
</reference>
<name>A0AAE3EK33_9SPIR</name>
<dbReference type="InterPro" id="IPR015867">
    <property type="entry name" value="N-reg_PII/ATP_PRibTrfase_C"/>
</dbReference>
<dbReference type="Proteomes" id="UP001198163">
    <property type="component" value="Unassembled WGS sequence"/>
</dbReference>